<sequence length="570" mass="64487">MCSLSSSSILFPSKLLYYKPVLIRPRNVRPLQFRPTSLSQQNLGMVSWSESNFNAPLNGYNGWEIVDFPKQDKEKSKGLPKIVIVGVGAAVASVLSIFGYFLLPKKGFELQISATLTALHEKLPHPGTHKQDKDGDVASDEVDEVCVPNMEIISDVVDEYVTKEANDSTTGKGEFGRLIIPFPVDSTQQEALFVLKKLKIIDDEVKAEEFCTRREYARWLVRTNSELERSTRQRLMPTIALSGSTFPAFDDVSIQDPDFQSIQTLAEAGIIPSKLSENLASNDQEVNFYPERFISRQDLICWKAKLEYEIMPGVDAEISRKNIGFLDARHISSDALVDLYADISADEKSIVKRVFGQSKRFQSSRPSTIAQAAVALTSGRIMEFINEELLRLDAETNARQVAIEEIKLELLERGDIKRCWETKIEDERSRISQMEMVYDAAMKELEKQKFDPEGAAANTLKQKTALECQLQLLSSLKEEVNDMSDKLVTDRAAYISEQSELQQALSEQQVRLEELLDRKSVLEAEIEALRILRSWIEEEAQKSQSHAKVLEEAGRRWRWDNQSTGTNSTT</sequence>
<evidence type="ECO:0000313" key="5">
    <source>
        <dbReference type="Proteomes" id="UP001454036"/>
    </source>
</evidence>
<dbReference type="AlphaFoldDB" id="A0AAV3QUJ5"/>
<accession>A0AAV3QUJ5</accession>
<gene>
    <name evidence="4" type="ORF">LIER_22201</name>
</gene>
<name>A0AAV3QUJ5_LITER</name>
<dbReference type="InterPro" id="IPR001119">
    <property type="entry name" value="SLH_dom"/>
</dbReference>
<keyword evidence="1" id="KW-0175">Coiled coil</keyword>
<keyword evidence="2" id="KW-1133">Transmembrane helix</keyword>
<comment type="caution">
    <text evidence="4">The sequence shown here is derived from an EMBL/GenBank/DDBJ whole genome shotgun (WGS) entry which is preliminary data.</text>
</comment>
<evidence type="ECO:0000313" key="4">
    <source>
        <dbReference type="EMBL" id="GAA0167220.1"/>
    </source>
</evidence>
<reference evidence="4 5" key="1">
    <citation type="submission" date="2024-01" db="EMBL/GenBank/DDBJ databases">
        <title>The complete chloroplast genome sequence of Lithospermum erythrorhizon: insights into the phylogenetic relationship among Boraginaceae species and the maternal lineages of purple gromwells.</title>
        <authorList>
            <person name="Okada T."/>
            <person name="Watanabe K."/>
        </authorList>
    </citation>
    <scope>NUCLEOTIDE SEQUENCE [LARGE SCALE GENOMIC DNA]</scope>
</reference>
<keyword evidence="5" id="KW-1185">Reference proteome</keyword>
<proteinExistence type="predicted"/>
<dbReference type="EMBL" id="BAABME010006008">
    <property type="protein sequence ID" value="GAA0167220.1"/>
    <property type="molecule type" value="Genomic_DNA"/>
</dbReference>
<keyword evidence="2" id="KW-0472">Membrane</keyword>
<keyword evidence="2" id="KW-0812">Transmembrane</keyword>
<dbReference type="Proteomes" id="UP001454036">
    <property type="component" value="Unassembled WGS sequence"/>
</dbReference>
<evidence type="ECO:0000256" key="1">
    <source>
        <dbReference type="SAM" id="Coils"/>
    </source>
</evidence>
<organism evidence="4 5">
    <name type="scientific">Lithospermum erythrorhizon</name>
    <name type="common">Purple gromwell</name>
    <name type="synonym">Lithospermum officinale var. erythrorhizon</name>
    <dbReference type="NCBI Taxonomy" id="34254"/>
    <lineage>
        <taxon>Eukaryota</taxon>
        <taxon>Viridiplantae</taxon>
        <taxon>Streptophyta</taxon>
        <taxon>Embryophyta</taxon>
        <taxon>Tracheophyta</taxon>
        <taxon>Spermatophyta</taxon>
        <taxon>Magnoliopsida</taxon>
        <taxon>eudicotyledons</taxon>
        <taxon>Gunneridae</taxon>
        <taxon>Pentapetalae</taxon>
        <taxon>asterids</taxon>
        <taxon>lamiids</taxon>
        <taxon>Boraginales</taxon>
        <taxon>Boraginaceae</taxon>
        <taxon>Boraginoideae</taxon>
        <taxon>Lithospermeae</taxon>
        <taxon>Lithospermum</taxon>
    </lineage>
</organism>
<dbReference type="PANTHER" id="PTHR33740">
    <property type="entry name" value="GPI-ANCHORED ADHESIN-LIKE PROTEIN"/>
    <property type="match status" value="1"/>
</dbReference>
<protein>
    <recommendedName>
        <fullName evidence="3">SLH domain-containing protein</fullName>
    </recommendedName>
</protein>
<dbReference type="PANTHER" id="PTHR33740:SF1">
    <property type="entry name" value="SLH DOMAIN PROTEIN"/>
    <property type="match status" value="1"/>
</dbReference>
<feature type="transmembrane region" description="Helical" evidence="2">
    <location>
        <begin position="82"/>
        <end position="103"/>
    </location>
</feature>
<evidence type="ECO:0000256" key="2">
    <source>
        <dbReference type="SAM" id="Phobius"/>
    </source>
</evidence>
<feature type="domain" description="SLH" evidence="3">
    <location>
        <begin position="245"/>
        <end position="317"/>
    </location>
</feature>
<feature type="coiled-coil region" evidence="1">
    <location>
        <begin position="424"/>
        <end position="532"/>
    </location>
</feature>
<evidence type="ECO:0000259" key="3">
    <source>
        <dbReference type="PROSITE" id="PS51272"/>
    </source>
</evidence>
<dbReference type="PROSITE" id="PS51272">
    <property type="entry name" value="SLH"/>
    <property type="match status" value="1"/>
</dbReference>